<sequence length="50" mass="5660">ELGMIAGGFVQLISYNRSVFGDTYVDLIENHVLFREERPRMGGESRTVEA</sequence>
<dbReference type="AlphaFoldDB" id="A0A7T8GL74"/>
<dbReference type="EMBL" id="CP045910">
    <property type="protein sequence ID" value="QQP31699.1"/>
    <property type="molecule type" value="Genomic_DNA"/>
</dbReference>
<dbReference type="Proteomes" id="UP000595437">
    <property type="component" value="Chromosome 21"/>
</dbReference>
<gene>
    <name evidence="1" type="ORF">FKW44_025383</name>
</gene>
<evidence type="ECO:0000313" key="2">
    <source>
        <dbReference type="Proteomes" id="UP000595437"/>
    </source>
</evidence>
<proteinExistence type="predicted"/>
<name>A0A7T8GL74_CALRO</name>
<reference evidence="2" key="1">
    <citation type="submission" date="2021-01" db="EMBL/GenBank/DDBJ databases">
        <title>Caligus Genome Assembly.</title>
        <authorList>
            <person name="Gallardo-Escarate C."/>
        </authorList>
    </citation>
    <scope>NUCLEOTIDE SEQUENCE [LARGE SCALE GENOMIC DNA]</scope>
</reference>
<dbReference type="OrthoDB" id="276323at2759"/>
<evidence type="ECO:0000313" key="1">
    <source>
        <dbReference type="EMBL" id="QQP31699.1"/>
    </source>
</evidence>
<keyword evidence="2" id="KW-1185">Reference proteome</keyword>
<accession>A0A7T8GL74</accession>
<protein>
    <submittedName>
        <fullName evidence="1">Uncharacterized protein</fullName>
    </submittedName>
</protein>
<feature type="non-terminal residue" evidence="1">
    <location>
        <position position="1"/>
    </location>
</feature>
<organism evidence="1 2">
    <name type="scientific">Caligus rogercresseyi</name>
    <name type="common">Sea louse</name>
    <dbReference type="NCBI Taxonomy" id="217165"/>
    <lineage>
        <taxon>Eukaryota</taxon>
        <taxon>Metazoa</taxon>
        <taxon>Ecdysozoa</taxon>
        <taxon>Arthropoda</taxon>
        <taxon>Crustacea</taxon>
        <taxon>Multicrustacea</taxon>
        <taxon>Hexanauplia</taxon>
        <taxon>Copepoda</taxon>
        <taxon>Siphonostomatoida</taxon>
        <taxon>Caligidae</taxon>
        <taxon>Caligus</taxon>
    </lineage>
</organism>